<comment type="catalytic activity">
    <reaction evidence="2">
        <text>2 GTP = 3',3'-c-di-GMP + 2 diphosphate</text>
        <dbReference type="Rhea" id="RHEA:24898"/>
        <dbReference type="ChEBI" id="CHEBI:33019"/>
        <dbReference type="ChEBI" id="CHEBI:37565"/>
        <dbReference type="ChEBI" id="CHEBI:58805"/>
        <dbReference type="EC" id="2.7.7.65"/>
    </reaction>
</comment>
<dbReference type="FunFam" id="3.30.70.270:FF:000001">
    <property type="entry name" value="Diguanylate cyclase domain protein"/>
    <property type="match status" value="1"/>
</dbReference>
<dbReference type="Proteomes" id="UP000184171">
    <property type="component" value="Unassembled WGS sequence"/>
</dbReference>
<keyword evidence="3" id="KW-0472">Membrane</keyword>
<dbReference type="PROSITE" id="PS50887">
    <property type="entry name" value="GGDEF"/>
    <property type="match status" value="1"/>
</dbReference>
<dbReference type="Gene3D" id="3.30.450.290">
    <property type="match status" value="1"/>
</dbReference>
<dbReference type="EMBL" id="FQZT01000020">
    <property type="protein sequence ID" value="SHJ85628.1"/>
    <property type="molecule type" value="Genomic_DNA"/>
</dbReference>
<evidence type="ECO:0000313" key="6">
    <source>
        <dbReference type="Proteomes" id="UP000184171"/>
    </source>
</evidence>
<dbReference type="GO" id="GO:0005886">
    <property type="term" value="C:plasma membrane"/>
    <property type="evidence" value="ECO:0007669"/>
    <property type="project" value="TreeGrafter"/>
</dbReference>
<dbReference type="InterPro" id="IPR021796">
    <property type="entry name" value="Tll0287-like_dom"/>
</dbReference>
<feature type="transmembrane region" description="Helical" evidence="3">
    <location>
        <begin position="233"/>
        <end position="254"/>
    </location>
</feature>
<evidence type="ECO:0000256" key="1">
    <source>
        <dbReference type="ARBA" id="ARBA00012528"/>
    </source>
</evidence>
<dbReference type="Pfam" id="PF00990">
    <property type="entry name" value="GGDEF"/>
    <property type="match status" value="1"/>
</dbReference>
<organism evidence="5 6">
    <name type="scientific">Malonomonas rubra DSM 5091</name>
    <dbReference type="NCBI Taxonomy" id="1122189"/>
    <lineage>
        <taxon>Bacteria</taxon>
        <taxon>Pseudomonadati</taxon>
        <taxon>Thermodesulfobacteriota</taxon>
        <taxon>Desulfuromonadia</taxon>
        <taxon>Desulfuromonadales</taxon>
        <taxon>Geopsychrobacteraceae</taxon>
        <taxon>Malonomonas</taxon>
    </lineage>
</organism>
<keyword evidence="3" id="KW-1133">Transmembrane helix</keyword>
<proteinExistence type="predicted"/>
<dbReference type="STRING" id="1122189.SAMN02745165_03361"/>
<dbReference type="PANTHER" id="PTHR45138">
    <property type="entry name" value="REGULATORY COMPONENTS OF SENSORY TRANSDUCTION SYSTEM"/>
    <property type="match status" value="1"/>
</dbReference>
<dbReference type="PANTHER" id="PTHR45138:SF9">
    <property type="entry name" value="DIGUANYLATE CYCLASE DGCM-RELATED"/>
    <property type="match status" value="1"/>
</dbReference>
<evidence type="ECO:0000259" key="4">
    <source>
        <dbReference type="PROSITE" id="PS50887"/>
    </source>
</evidence>
<keyword evidence="6" id="KW-1185">Reference proteome</keyword>
<sequence>MLNYDINLSLACHARNQMQKQQLAFVKKYFIGATLIISLVMAAVFFTQHARIEKLTNSIMLQQARALLSELILTRKWVTMHGGVYVKAKPGEKPNPFLSKQKGIKVNIKDEDGNLYTLINPAIAVREISQISEQQGAFELHVASLDPVSPVSRQPDNFEQKALLAFEQGEKEVFTIEESDKGPLYRYMAPVKFEQRCNKCHAFQKLAQGDIRGGISINIPMQKVRDQLRETRMYSLLSAVLVLATLLALLALLATNFMRKLKTAQAELELSATTDNLTGLYNRRAAYERLNEELSKNRRFGKPLSCLMLDIDHFKRINDQYGHLVGDKVLKFFTDNLRLLAREYDILCRYGGEEFLVLLPETALEDAIKAAERYRQQMEKTPFVLGKQKLHITVSIGVTEAHPVEHETRDSFIGRADKALYQAKQEGRNKVVIDP</sequence>
<dbReference type="SUPFAM" id="SSF55073">
    <property type="entry name" value="Nucleotide cyclase"/>
    <property type="match status" value="1"/>
</dbReference>
<dbReference type="GO" id="GO:1902201">
    <property type="term" value="P:negative regulation of bacterial-type flagellum-dependent cell motility"/>
    <property type="evidence" value="ECO:0007669"/>
    <property type="project" value="TreeGrafter"/>
</dbReference>
<dbReference type="Gene3D" id="3.30.70.270">
    <property type="match status" value="1"/>
</dbReference>
<dbReference type="InterPro" id="IPR029787">
    <property type="entry name" value="Nucleotide_cyclase"/>
</dbReference>
<dbReference type="Pfam" id="PF11845">
    <property type="entry name" value="Tll0287-like"/>
    <property type="match status" value="1"/>
</dbReference>
<feature type="domain" description="GGDEF" evidence="4">
    <location>
        <begin position="302"/>
        <end position="435"/>
    </location>
</feature>
<dbReference type="GO" id="GO:0052621">
    <property type="term" value="F:diguanylate cyclase activity"/>
    <property type="evidence" value="ECO:0007669"/>
    <property type="project" value="UniProtKB-EC"/>
</dbReference>
<evidence type="ECO:0000256" key="2">
    <source>
        <dbReference type="ARBA" id="ARBA00034247"/>
    </source>
</evidence>
<accession>A0A1M6MQ59</accession>
<evidence type="ECO:0000256" key="3">
    <source>
        <dbReference type="SAM" id="Phobius"/>
    </source>
</evidence>
<protein>
    <recommendedName>
        <fullName evidence="1">diguanylate cyclase</fullName>
        <ecNumber evidence="1">2.7.7.65</ecNumber>
    </recommendedName>
</protein>
<keyword evidence="3" id="KW-0812">Transmembrane</keyword>
<dbReference type="InterPro" id="IPR043128">
    <property type="entry name" value="Rev_trsase/Diguanyl_cyclase"/>
</dbReference>
<gene>
    <name evidence="5" type="ORF">SAMN02745165_03361</name>
</gene>
<dbReference type="EC" id="2.7.7.65" evidence="1"/>
<dbReference type="SMART" id="SM00267">
    <property type="entry name" value="GGDEF"/>
    <property type="match status" value="1"/>
</dbReference>
<dbReference type="GO" id="GO:0043709">
    <property type="term" value="P:cell adhesion involved in single-species biofilm formation"/>
    <property type="evidence" value="ECO:0007669"/>
    <property type="project" value="TreeGrafter"/>
</dbReference>
<dbReference type="NCBIfam" id="TIGR00254">
    <property type="entry name" value="GGDEF"/>
    <property type="match status" value="1"/>
</dbReference>
<dbReference type="InterPro" id="IPR000160">
    <property type="entry name" value="GGDEF_dom"/>
</dbReference>
<name>A0A1M6MQ59_MALRU</name>
<dbReference type="InterPro" id="IPR050469">
    <property type="entry name" value="Diguanylate_Cyclase"/>
</dbReference>
<dbReference type="CDD" id="cd01949">
    <property type="entry name" value="GGDEF"/>
    <property type="match status" value="1"/>
</dbReference>
<dbReference type="AlphaFoldDB" id="A0A1M6MQ59"/>
<feature type="transmembrane region" description="Helical" evidence="3">
    <location>
        <begin position="29"/>
        <end position="47"/>
    </location>
</feature>
<evidence type="ECO:0000313" key="5">
    <source>
        <dbReference type="EMBL" id="SHJ85628.1"/>
    </source>
</evidence>
<reference evidence="5 6" key="1">
    <citation type="submission" date="2016-11" db="EMBL/GenBank/DDBJ databases">
        <authorList>
            <person name="Jaros S."/>
            <person name="Januszkiewicz K."/>
            <person name="Wedrychowicz H."/>
        </authorList>
    </citation>
    <scope>NUCLEOTIDE SEQUENCE [LARGE SCALE GENOMIC DNA]</scope>
    <source>
        <strain evidence="5 6">DSM 5091</strain>
    </source>
</reference>